<dbReference type="Proteomes" id="UP000289886">
    <property type="component" value="Unassembled WGS sequence"/>
</dbReference>
<gene>
    <name evidence="1" type="ORF">EOD39_2808</name>
</gene>
<sequence>MGTVARLTVPTTKEELKVQEGEESREALEGTRAAILLWRSKYRILDQGNRWENWKYGWEEEKTATQY</sequence>
<protein>
    <submittedName>
        <fullName evidence="1">Uncharacterized protein</fullName>
    </submittedName>
</protein>
<name>A0A444TYC8_ACIRT</name>
<keyword evidence="2" id="KW-1185">Reference proteome</keyword>
<accession>A0A444TYC8</accession>
<dbReference type="EMBL" id="SCEB01215740">
    <property type="protein sequence ID" value="RXM27954.1"/>
    <property type="molecule type" value="Genomic_DNA"/>
</dbReference>
<proteinExistence type="predicted"/>
<comment type="caution">
    <text evidence="1">The sequence shown here is derived from an EMBL/GenBank/DDBJ whole genome shotgun (WGS) entry which is preliminary data.</text>
</comment>
<reference evidence="1 2" key="1">
    <citation type="submission" date="2019-01" db="EMBL/GenBank/DDBJ databases">
        <title>Draft Genome and Complete Hox-Cluster Characterization of the Sterlet Sturgeon (Acipenser ruthenus).</title>
        <authorList>
            <person name="Wei Q."/>
        </authorList>
    </citation>
    <scope>NUCLEOTIDE SEQUENCE [LARGE SCALE GENOMIC DNA]</scope>
    <source>
        <strain evidence="1">WHYD16114868_AA</strain>
        <tissue evidence="1">Blood</tissue>
    </source>
</reference>
<organism evidence="1 2">
    <name type="scientific">Acipenser ruthenus</name>
    <name type="common">Sterlet sturgeon</name>
    <dbReference type="NCBI Taxonomy" id="7906"/>
    <lineage>
        <taxon>Eukaryota</taxon>
        <taxon>Metazoa</taxon>
        <taxon>Chordata</taxon>
        <taxon>Craniata</taxon>
        <taxon>Vertebrata</taxon>
        <taxon>Euteleostomi</taxon>
        <taxon>Actinopterygii</taxon>
        <taxon>Chondrostei</taxon>
        <taxon>Acipenseriformes</taxon>
        <taxon>Acipenseridae</taxon>
        <taxon>Acipenser</taxon>
    </lineage>
</organism>
<evidence type="ECO:0000313" key="1">
    <source>
        <dbReference type="EMBL" id="RXM27954.1"/>
    </source>
</evidence>
<evidence type="ECO:0000313" key="2">
    <source>
        <dbReference type="Proteomes" id="UP000289886"/>
    </source>
</evidence>
<dbReference type="AlphaFoldDB" id="A0A444TYC8"/>